<gene>
    <name evidence="1" type="ORF">METZ01_LOCUS105961</name>
</gene>
<dbReference type="InterPro" id="IPR015424">
    <property type="entry name" value="PyrdxlP-dep_Trfase"/>
</dbReference>
<dbReference type="EMBL" id="UINC01012121">
    <property type="protein sequence ID" value="SVA53107.1"/>
    <property type="molecule type" value="Genomic_DNA"/>
</dbReference>
<organism evidence="1">
    <name type="scientific">marine metagenome</name>
    <dbReference type="NCBI Taxonomy" id="408172"/>
    <lineage>
        <taxon>unclassified sequences</taxon>
        <taxon>metagenomes</taxon>
        <taxon>ecological metagenomes</taxon>
    </lineage>
</organism>
<evidence type="ECO:0000313" key="1">
    <source>
        <dbReference type="EMBL" id="SVA53107.1"/>
    </source>
</evidence>
<dbReference type="AlphaFoldDB" id="A0A381WMB0"/>
<name>A0A381WMB0_9ZZZZ</name>
<evidence type="ECO:0008006" key="2">
    <source>
        <dbReference type="Google" id="ProtNLM"/>
    </source>
</evidence>
<reference evidence="1" key="1">
    <citation type="submission" date="2018-05" db="EMBL/GenBank/DDBJ databases">
        <authorList>
            <person name="Lanie J.A."/>
            <person name="Ng W.-L."/>
            <person name="Kazmierczak K.M."/>
            <person name="Andrzejewski T.M."/>
            <person name="Davidsen T.M."/>
            <person name="Wayne K.J."/>
            <person name="Tettelin H."/>
            <person name="Glass J.I."/>
            <person name="Rusch D."/>
            <person name="Podicherti R."/>
            <person name="Tsui H.-C.T."/>
            <person name="Winkler M.E."/>
        </authorList>
    </citation>
    <scope>NUCLEOTIDE SEQUENCE</scope>
</reference>
<sequence length="232" mass="27872">MDKYEHRSFVHGTSQTFDSFWMRHHNKRFRCFKGEFFYHQANWKKFHKWCYLEDDNIQIDDAVVISFPFSDYGKEHPKMREVLDECDKWEVPVLIDCAYYVIGEGINFDFTEYNCIEDITFSLSKGFHLSNRLRGGIRYSKKYYDDNIHIYNEWNQYSHLSAYLGMKLLSYFPPDYAVNKWKDKQLEFCKDNNVKPSDCVIFAFGGDEYKELNRGTEVNRLCISYQIGDKLK</sequence>
<accession>A0A381WMB0</accession>
<proteinExistence type="predicted"/>
<dbReference type="SUPFAM" id="SSF53383">
    <property type="entry name" value="PLP-dependent transferases"/>
    <property type="match status" value="1"/>
</dbReference>
<protein>
    <recommendedName>
        <fullName evidence="2">Aminotransferase class I/classII domain-containing protein</fullName>
    </recommendedName>
</protein>